<dbReference type="Proteomes" id="UP001392437">
    <property type="component" value="Unassembled WGS sequence"/>
</dbReference>
<comment type="caution">
    <text evidence="2">The sequence shown here is derived from an EMBL/GenBank/DDBJ whole genome shotgun (WGS) entry which is preliminary data.</text>
</comment>
<proteinExistence type="predicted"/>
<keyword evidence="3" id="KW-1185">Reference proteome</keyword>
<name>A0AAW0QEW1_9PEZI</name>
<sequence>MATTRQGKGSRTSRKDVATREPNILQRCTTYFGIPGIPRPEISRTKLKRQAEVFAGSDPFHDEQEYEGPPKRRKITKFPIGPLKDLDLNSLPHSGRTGPSKRFRETACASPIATKASKKRERKSKRLITADESTTIGHLELFSWRTNYVQINYSLAASKTTSQNISKNRRQATASRLIFGKGIADVGVWLGKRTVSPNHDLARQFSGEGLIDGMLGTEKTKTIPLVNPRRRPLQQQSWGLLPRTPPHCDTPRTRSRASSCDAAEKSGIVKGTSQGYHATEPQTPVSYHQTPKRALVPTVVTRSMRRSMEARGVYSSLTALP</sequence>
<evidence type="ECO:0000313" key="3">
    <source>
        <dbReference type="Proteomes" id="UP001392437"/>
    </source>
</evidence>
<feature type="region of interest" description="Disordered" evidence="1">
    <location>
        <begin position="238"/>
        <end position="263"/>
    </location>
</feature>
<reference evidence="2 3" key="1">
    <citation type="submission" date="2023-01" db="EMBL/GenBank/DDBJ databases">
        <title>Analysis of 21 Apiospora genomes using comparative genomics revels a genus with tremendous synthesis potential of carbohydrate active enzymes and secondary metabolites.</title>
        <authorList>
            <person name="Sorensen T."/>
        </authorList>
    </citation>
    <scope>NUCLEOTIDE SEQUENCE [LARGE SCALE GENOMIC DNA]</scope>
    <source>
        <strain evidence="2 3">CBS 117206</strain>
    </source>
</reference>
<feature type="region of interest" description="Disordered" evidence="1">
    <location>
        <begin position="86"/>
        <end position="105"/>
    </location>
</feature>
<feature type="region of interest" description="Disordered" evidence="1">
    <location>
        <begin position="1"/>
        <end position="22"/>
    </location>
</feature>
<feature type="compositionally biased region" description="Polar residues" evidence="1">
    <location>
        <begin position="1"/>
        <end position="10"/>
    </location>
</feature>
<accession>A0AAW0QEW1</accession>
<dbReference type="AlphaFoldDB" id="A0AAW0QEW1"/>
<gene>
    <name evidence="2" type="ORF">PG999_011451</name>
</gene>
<evidence type="ECO:0000256" key="1">
    <source>
        <dbReference type="SAM" id="MobiDB-lite"/>
    </source>
</evidence>
<feature type="region of interest" description="Disordered" evidence="1">
    <location>
        <begin position="58"/>
        <end position="77"/>
    </location>
</feature>
<protein>
    <submittedName>
        <fullName evidence="2">Uncharacterized protein</fullName>
    </submittedName>
</protein>
<evidence type="ECO:0000313" key="2">
    <source>
        <dbReference type="EMBL" id="KAK8101077.1"/>
    </source>
</evidence>
<dbReference type="EMBL" id="JAQQWP010000009">
    <property type="protein sequence ID" value="KAK8101077.1"/>
    <property type="molecule type" value="Genomic_DNA"/>
</dbReference>
<organism evidence="2 3">
    <name type="scientific">Apiospora kogelbergensis</name>
    <dbReference type="NCBI Taxonomy" id="1337665"/>
    <lineage>
        <taxon>Eukaryota</taxon>
        <taxon>Fungi</taxon>
        <taxon>Dikarya</taxon>
        <taxon>Ascomycota</taxon>
        <taxon>Pezizomycotina</taxon>
        <taxon>Sordariomycetes</taxon>
        <taxon>Xylariomycetidae</taxon>
        <taxon>Amphisphaeriales</taxon>
        <taxon>Apiosporaceae</taxon>
        <taxon>Apiospora</taxon>
    </lineage>
</organism>